<evidence type="ECO:0000313" key="2">
    <source>
        <dbReference type="EMBL" id="GAA2087284.1"/>
    </source>
</evidence>
<gene>
    <name evidence="2" type="ORF">GCM10009823_01620</name>
</gene>
<name>A0ABN2WAU6_9MICO</name>
<sequence>MSGSRRFLSPREPRRVSGAAWAPVGPVPAYPGAGAGWGTPSGPEPGGGPEAAPGLKSAGGTGPDPGGGEPGGGCCGIGGN</sequence>
<dbReference type="Proteomes" id="UP001500984">
    <property type="component" value="Unassembled WGS sequence"/>
</dbReference>
<feature type="region of interest" description="Disordered" evidence="1">
    <location>
        <begin position="1"/>
        <end position="80"/>
    </location>
</feature>
<proteinExistence type="predicted"/>
<feature type="compositionally biased region" description="Gly residues" evidence="1">
    <location>
        <begin position="33"/>
        <end position="49"/>
    </location>
</feature>
<protein>
    <submittedName>
        <fullName evidence="2">Uncharacterized protein</fullName>
    </submittedName>
</protein>
<organism evidence="2 3">
    <name type="scientific">Brevibacterium salitolerans</name>
    <dbReference type="NCBI Taxonomy" id="1403566"/>
    <lineage>
        <taxon>Bacteria</taxon>
        <taxon>Bacillati</taxon>
        <taxon>Actinomycetota</taxon>
        <taxon>Actinomycetes</taxon>
        <taxon>Micrococcales</taxon>
        <taxon>Brevibacteriaceae</taxon>
        <taxon>Brevibacterium</taxon>
    </lineage>
</organism>
<feature type="compositionally biased region" description="Gly residues" evidence="1">
    <location>
        <begin position="57"/>
        <end position="80"/>
    </location>
</feature>
<evidence type="ECO:0000256" key="1">
    <source>
        <dbReference type="SAM" id="MobiDB-lite"/>
    </source>
</evidence>
<dbReference type="EMBL" id="BAAAPZ010000001">
    <property type="protein sequence ID" value="GAA2087284.1"/>
    <property type="molecule type" value="Genomic_DNA"/>
</dbReference>
<comment type="caution">
    <text evidence="2">The sequence shown here is derived from an EMBL/GenBank/DDBJ whole genome shotgun (WGS) entry which is preliminary data.</text>
</comment>
<evidence type="ECO:0000313" key="3">
    <source>
        <dbReference type="Proteomes" id="UP001500984"/>
    </source>
</evidence>
<keyword evidence="3" id="KW-1185">Reference proteome</keyword>
<reference evidence="2 3" key="1">
    <citation type="journal article" date="2019" name="Int. J. Syst. Evol. Microbiol.">
        <title>The Global Catalogue of Microorganisms (GCM) 10K type strain sequencing project: providing services to taxonomists for standard genome sequencing and annotation.</title>
        <authorList>
            <consortium name="The Broad Institute Genomics Platform"/>
            <consortium name="The Broad Institute Genome Sequencing Center for Infectious Disease"/>
            <person name="Wu L."/>
            <person name="Ma J."/>
        </authorList>
    </citation>
    <scope>NUCLEOTIDE SEQUENCE [LARGE SCALE GENOMIC DNA]</scope>
    <source>
        <strain evidence="2 3">JCM 15900</strain>
    </source>
</reference>
<accession>A0ABN2WAU6</accession>